<dbReference type="Pfam" id="PF24882">
    <property type="entry name" value="WHD_ORC2"/>
    <property type="match status" value="1"/>
</dbReference>
<dbReference type="EMBL" id="CAJNOC010000426">
    <property type="protein sequence ID" value="CAF0760215.1"/>
    <property type="molecule type" value="Genomic_DNA"/>
</dbReference>
<evidence type="ECO:0000259" key="8">
    <source>
        <dbReference type="Pfam" id="PF04084"/>
    </source>
</evidence>
<evidence type="ECO:0000256" key="4">
    <source>
        <dbReference type="ARBA" id="ARBA00022705"/>
    </source>
</evidence>
<dbReference type="GO" id="GO:0006260">
    <property type="term" value="P:DNA replication"/>
    <property type="evidence" value="ECO:0007669"/>
    <property type="project" value="UniProtKB-UniRule"/>
</dbReference>
<comment type="subunit">
    <text evidence="6">Component of the origin recognition complex (ORC).</text>
</comment>
<dbReference type="InterPro" id="IPR056773">
    <property type="entry name" value="WHD_ORC2"/>
</dbReference>
<feature type="region of interest" description="Disordered" evidence="7">
    <location>
        <begin position="36"/>
        <end position="60"/>
    </location>
</feature>
<evidence type="ECO:0000259" key="9">
    <source>
        <dbReference type="Pfam" id="PF24882"/>
    </source>
</evidence>
<name>A0A813PYZ8_9BILA</name>
<evidence type="ECO:0000256" key="3">
    <source>
        <dbReference type="ARBA" id="ARBA00019080"/>
    </source>
</evidence>
<keyword evidence="4 6" id="KW-0235">DNA replication</keyword>
<dbReference type="GO" id="GO:0005664">
    <property type="term" value="C:nuclear origin of replication recognition complex"/>
    <property type="evidence" value="ECO:0007669"/>
    <property type="project" value="UniProtKB-UniRule"/>
</dbReference>
<reference evidence="10" key="1">
    <citation type="submission" date="2021-02" db="EMBL/GenBank/DDBJ databases">
        <authorList>
            <person name="Nowell W R."/>
        </authorList>
    </citation>
    <scope>NUCLEOTIDE SEQUENCE</scope>
    <source>
        <strain evidence="10">Ploen Becks lab</strain>
    </source>
</reference>
<accession>A0A813PYZ8</accession>
<feature type="compositionally biased region" description="Polar residues" evidence="7">
    <location>
        <begin position="36"/>
        <end position="49"/>
    </location>
</feature>
<evidence type="ECO:0000256" key="1">
    <source>
        <dbReference type="ARBA" id="ARBA00004123"/>
    </source>
</evidence>
<gene>
    <name evidence="10" type="ORF">OXX778_LOCUS4387</name>
</gene>
<dbReference type="GO" id="GO:0003688">
    <property type="term" value="F:DNA replication origin binding"/>
    <property type="evidence" value="ECO:0007669"/>
    <property type="project" value="UniProtKB-UniRule"/>
</dbReference>
<feature type="domain" description="Origin recognition complex subunit 2 winged-helix" evidence="9">
    <location>
        <begin position="359"/>
        <end position="416"/>
    </location>
</feature>
<protein>
    <recommendedName>
        <fullName evidence="3 6">Origin recognition complex subunit 2</fullName>
    </recommendedName>
</protein>
<comment type="subcellular location">
    <subcellularLocation>
        <location evidence="1 6">Nucleus</location>
    </subcellularLocation>
</comment>
<proteinExistence type="inferred from homology"/>
<dbReference type="InterPro" id="IPR056772">
    <property type="entry name" value="RecA-like_ORC2"/>
</dbReference>
<keyword evidence="5 6" id="KW-0539">Nucleus</keyword>
<dbReference type="PANTHER" id="PTHR14052:SF0">
    <property type="entry name" value="ORIGIN RECOGNITION COMPLEX SUBUNIT 2"/>
    <property type="match status" value="1"/>
</dbReference>
<evidence type="ECO:0000256" key="5">
    <source>
        <dbReference type="ARBA" id="ARBA00023242"/>
    </source>
</evidence>
<dbReference type="PANTHER" id="PTHR14052">
    <property type="entry name" value="ORIGIN RECOGNITION COMPLEX SUBUNIT 2"/>
    <property type="match status" value="1"/>
</dbReference>
<dbReference type="Pfam" id="PF04084">
    <property type="entry name" value="RecA-like_ORC2"/>
    <property type="match status" value="1"/>
</dbReference>
<comment type="similarity">
    <text evidence="2 6">Belongs to the ORC2 family.</text>
</comment>
<keyword evidence="11" id="KW-1185">Reference proteome</keyword>
<evidence type="ECO:0000256" key="2">
    <source>
        <dbReference type="ARBA" id="ARBA00007421"/>
    </source>
</evidence>
<evidence type="ECO:0000313" key="10">
    <source>
        <dbReference type="EMBL" id="CAF0760215.1"/>
    </source>
</evidence>
<dbReference type="OrthoDB" id="20198at2759"/>
<dbReference type="AlphaFoldDB" id="A0A813PYZ8"/>
<organism evidence="10 11">
    <name type="scientific">Brachionus calyciflorus</name>
    <dbReference type="NCBI Taxonomy" id="104777"/>
    <lineage>
        <taxon>Eukaryota</taxon>
        <taxon>Metazoa</taxon>
        <taxon>Spiralia</taxon>
        <taxon>Gnathifera</taxon>
        <taxon>Rotifera</taxon>
        <taxon>Eurotatoria</taxon>
        <taxon>Monogononta</taxon>
        <taxon>Pseudotrocha</taxon>
        <taxon>Ploima</taxon>
        <taxon>Brachionidae</taxon>
        <taxon>Brachionus</taxon>
    </lineage>
</organism>
<dbReference type="InterPro" id="IPR007220">
    <property type="entry name" value="ORC2"/>
</dbReference>
<evidence type="ECO:0000256" key="7">
    <source>
        <dbReference type="SAM" id="MobiDB-lite"/>
    </source>
</evidence>
<evidence type="ECO:0000313" key="11">
    <source>
        <dbReference type="Proteomes" id="UP000663879"/>
    </source>
</evidence>
<evidence type="ECO:0000256" key="6">
    <source>
        <dbReference type="RuleBase" id="RU368084"/>
    </source>
</evidence>
<comment type="function">
    <text evidence="6">Component of the origin recognition complex (ORC) that binds origins of replication. DNA-binding is ATP-dependent. ORC is required to assemble the pre-replication complex necessary to initiate DNA replication.</text>
</comment>
<dbReference type="Proteomes" id="UP000663879">
    <property type="component" value="Unassembled WGS sequence"/>
</dbReference>
<sequence length="432" mass="49610">MKKSSAKDLVLVAWQDSDVTDIIIDKSYGGKLVSSNKENQTEAAKTDLQTAKKKRQSKRVTLAPNTKLTDELSALGISSNHAIDEMAKPKSILAKLTNHFMFGNQASSTDGTMNKTSNNRLDQSHRISYVEMANTLKTVKNPYEDLIQSVNQIYEDKFFPEWFKLMNFGFNILLHGVGSKKSLVQKFCQTHLDNYFYFELLGYHHDINTKNLLKNILSDVLELNDIFKTPDEQLNAINQNLNMPLFIIIHNIDGNCLRDTSTQYSLSELASNKFVHIIATVDHINTSLLWDQMQNASFKWINFEVNTLDAYNDEIMFENSLMLNQTGNVQLSSMIHILKSLTQNAKNIFLIMVQHVLNKDNTKKSISFSKLYHECREKFYVSNELTLRAQLTEFIDHKLIKLKTEADGIETIYLLVDDKNLKLYLEDLKDKV</sequence>
<feature type="domain" description="Origin recognition complex subunit 2 RecA-like" evidence="8">
    <location>
        <begin position="150"/>
        <end position="303"/>
    </location>
</feature>
<comment type="caution">
    <text evidence="10">The sequence shown here is derived from an EMBL/GenBank/DDBJ whole genome shotgun (WGS) entry which is preliminary data.</text>
</comment>